<keyword evidence="5" id="KW-0129">CBS domain</keyword>
<evidence type="ECO:0000256" key="4">
    <source>
        <dbReference type="ARBA" id="ARBA00022989"/>
    </source>
</evidence>
<feature type="transmembrane region" description="Helical" evidence="10">
    <location>
        <begin position="12"/>
        <end position="32"/>
    </location>
</feature>
<keyword evidence="7" id="KW-0325">Glycoprotein</keyword>
<dbReference type="PANTHER" id="PTHR12064:SF70">
    <property type="entry name" value="CNNM TRANSMEMBRANE DOMAIN-CONTAINING PROTEIN"/>
    <property type="match status" value="1"/>
</dbReference>
<evidence type="ECO:0000256" key="5">
    <source>
        <dbReference type="ARBA" id="ARBA00023122"/>
    </source>
</evidence>
<keyword evidence="4 8" id="KW-1133">Transmembrane helix</keyword>
<evidence type="ECO:0000256" key="8">
    <source>
        <dbReference type="PROSITE-ProRule" id="PRU01193"/>
    </source>
</evidence>
<keyword evidence="13" id="KW-1185">Reference proteome</keyword>
<protein>
    <recommendedName>
        <fullName evidence="11">CNNM transmembrane domain-containing protein</fullName>
    </recommendedName>
</protein>
<dbReference type="FunFam" id="3.10.580.10:FF:000015">
    <property type="entry name" value="DUF21 domain-containing protein"/>
    <property type="match status" value="1"/>
</dbReference>
<evidence type="ECO:0000313" key="12">
    <source>
        <dbReference type="EMBL" id="MBA0608394.1"/>
    </source>
</evidence>
<keyword evidence="3" id="KW-0677">Repeat</keyword>
<organism evidence="12 13">
    <name type="scientific">Gossypium davidsonii</name>
    <name type="common">Davidson's cotton</name>
    <name type="synonym">Gossypium klotzschianum subsp. davidsonii</name>
    <dbReference type="NCBI Taxonomy" id="34287"/>
    <lineage>
        <taxon>Eukaryota</taxon>
        <taxon>Viridiplantae</taxon>
        <taxon>Streptophyta</taxon>
        <taxon>Embryophyta</taxon>
        <taxon>Tracheophyta</taxon>
        <taxon>Spermatophyta</taxon>
        <taxon>Magnoliopsida</taxon>
        <taxon>eudicotyledons</taxon>
        <taxon>Gunneridae</taxon>
        <taxon>Pentapetalae</taxon>
        <taxon>rosids</taxon>
        <taxon>malvids</taxon>
        <taxon>Malvales</taxon>
        <taxon>Malvaceae</taxon>
        <taxon>Malvoideae</taxon>
        <taxon>Gossypium</taxon>
    </lineage>
</organism>
<evidence type="ECO:0000256" key="9">
    <source>
        <dbReference type="SAM" id="MobiDB-lite"/>
    </source>
</evidence>
<dbReference type="CDD" id="cd04590">
    <property type="entry name" value="CBS_pair_CorC_HlyC_assoc"/>
    <property type="match status" value="1"/>
</dbReference>
<dbReference type="SUPFAM" id="SSF54631">
    <property type="entry name" value="CBS-domain pair"/>
    <property type="match status" value="1"/>
</dbReference>
<dbReference type="EMBL" id="JABFAC010000003">
    <property type="protein sequence ID" value="MBA0608394.1"/>
    <property type="molecule type" value="Genomic_DNA"/>
</dbReference>
<dbReference type="PROSITE" id="PS51846">
    <property type="entry name" value="CNNM"/>
    <property type="match status" value="1"/>
</dbReference>
<dbReference type="AlphaFoldDB" id="A0A7J8R3I1"/>
<evidence type="ECO:0000313" key="13">
    <source>
        <dbReference type="Proteomes" id="UP000593561"/>
    </source>
</evidence>
<evidence type="ECO:0000256" key="3">
    <source>
        <dbReference type="ARBA" id="ARBA00022737"/>
    </source>
</evidence>
<dbReference type="Proteomes" id="UP000593561">
    <property type="component" value="Unassembled WGS sequence"/>
</dbReference>
<dbReference type="InterPro" id="IPR045095">
    <property type="entry name" value="ACDP"/>
</dbReference>
<dbReference type="GO" id="GO:0030026">
    <property type="term" value="P:intracellular manganese ion homeostasis"/>
    <property type="evidence" value="ECO:0007669"/>
    <property type="project" value="TreeGrafter"/>
</dbReference>
<keyword evidence="2 8" id="KW-0812">Transmembrane</keyword>
<name>A0A7J8R3I1_GOSDV</name>
<keyword evidence="6 8" id="KW-0472">Membrane</keyword>
<evidence type="ECO:0000256" key="6">
    <source>
        <dbReference type="ARBA" id="ARBA00023136"/>
    </source>
</evidence>
<dbReference type="PANTHER" id="PTHR12064">
    <property type="entry name" value="METAL TRANSPORTER CNNM"/>
    <property type="match status" value="1"/>
</dbReference>
<gene>
    <name evidence="12" type="ORF">Godav_020623</name>
</gene>
<dbReference type="Pfam" id="PF01595">
    <property type="entry name" value="CNNM"/>
    <property type="match status" value="1"/>
</dbReference>
<dbReference type="GO" id="GO:0016020">
    <property type="term" value="C:membrane"/>
    <property type="evidence" value="ECO:0007669"/>
    <property type="project" value="UniProtKB-SubCell"/>
</dbReference>
<feature type="transmembrane region" description="Helical" evidence="10">
    <location>
        <begin position="97"/>
        <end position="115"/>
    </location>
</feature>
<evidence type="ECO:0000259" key="11">
    <source>
        <dbReference type="PROSITE" id="PS51846"/>
    </source>
</evidence>
<feature type="region of interest" description="Disordered" evidence="9">
    <location>
        <begin position="309"/>
        <end position="337"/>
    </location>
</feature>
<reference evidence="12 13" key="1">
    <citation type="journal article" date="2019" name="Genome Biol. Evol.">
        <title>Insights into the evolution of the New World diploid cottons (Gossypium, subgenus Houzingenia) based on genome sequencing.</title>
        <authorList>
            <person name="Grover C.E."/>
            <person name="Arick M.A. 2nd"/>
            <person name="Thrash A."/>
            <person name="Conover J.L."/>
            <person name="Sanders W.S."/>
            <person name="Peterson D.G."/>
            <person name="Frelichowski J.E."/>
            <person name="Scheffler J.A."/>
            <person name="Scheffler B.E."/>
            <person name="Wendel J.F."/>
        </authorList>
    </citation>
    <scope>NUCLEOTIDE SEQUENCE [LARGE SCALE GENOMIC DNA]</scope>
    <source>
        <strain evidence="12">27</strain>
        <tissue evidence="12">Leaf</tissue>
    </source>
</reference>
<comment type="caution">
    <text evidence="12">The sequence shown here is derived from an EMBL/GenBank/DDBJ whole genome shotgun (WGS) entry which is preliminary data.</text>
</comment>
<accession>A0A7J8R3I1</accession>
<feature type="transmembrane region" description="Helical" evidence="10">
    <location>
        <begin position="127"/>
        <end position="147"/>
    </location>
</feature>
<feature type="domain" description="CNNM transmembrane" evidence="11">
    <location>
        <begin position="8"/>
        <end position="184"/>
    </location>
</feature>
<evidence type="ECO:0000256" key="2">
    <source>
        <dbReference type="ARBA" id="ARBA00022692"/>
    </source>
</evidence>
<dbReference type="GO" id="GO:0010960">
    <property type="term" value="P:magnesium ion homeostasis"/>
    <property type="evidence" value="ECO:0007669"/>
    <property type="project" value="InterPro"/>
</dbReference>
<dbReference type="InterPro" id="IPR044751">
    <property type="entry name" value="Ion_transp-like_CBS"/>
</dbReference>
<evidence type="ECO:0000256" key="1">
    <source>
        <dbReference type="ARBA" id="ARBA00004141"/>
    </source>
</evidence>
<evidence type="ECO:0000256" key="10">
    <source>
        <dbReference type="SAM" id="Phobius"/>
    </source>
</evidence>
<sequence length="362" mass="39721">MEVEYHCCETGLFIRITIVAGLVLFAGLMSGLTMGLMSLSLVDLEVLAESGTLTNSKHAAKILPVVRRQHLLLCTLLICKAAAMEALPIFLDSLVSAWGAILISVALILMSGEIAPQAVCTRYGLAIGAKVAPFVRVLIWICFPVAYPISKLLDLLLGEGHEALFRRAELKTLAGKGGELTRDETTIIAGALELSKKTAMDAMTPISETFGININAKLNRQEEMLDLMKLILEKGHSRVPVYHERIENIIGLILVKNLLTIHPASEVPVKNITIRRISRVPESMPLYDILNEFQKGHNHMAVVVKQNNKTEHATSEPSNKEVKVDINGKKHQKGKCLPSKRSVKIWKGLEGNSGRVSSKSKK</sequence>
<dbReference type="GO" id="GO:0005737">
    <property type="term" value="C:cytoplasm"/>
    <property type="evidence" value="ECO:0007669"/>
    <property type="project" value="TreeGrafter"/>
</dbReference>
<dbReference type="InterPro" id="IPR046342">
    <property type="entry name" value="CBS_dom_sf"/>
</dbReference>
<proteinExistence type="predicted"/>
<dbReference type="Gene3D" id="3.10.580.10">
    <property type="entry name" value="CBS-domain"/>
    <property type="match status" value="1"/>
</dbReference>
<feature type="compositionally biased region" description="Basic and acidic residues" evidence="9">
    <location>
        <begin position="309"/>
        <end position="328"/>
    </location>
</feature>
<comment type="subcellular location">
    <subcellularLocation>
        <location evidence="1">Membrane</location>
        <topology evidence="1">Multi-pass membrane protein</topology>
    </subcellularLocation>
</comment>
<dbReference type="InterPro" id="IPR002550">
    <property type="entry name" value="CNNM"/>
</dbReference>
<evidence type="ECO:0000256" key="7">
    <source>
        <dbReference type="ARBA" id="ARBA00023180"/>
    </source>
</evidence>